<dbReference type="SUPFAM" id="SSF53146">
    <property type="entry name" value="Nitrogenase accessory factor-like"/>
    <property type="match status" value="1"/>
</dbReference>
<evidence type="ECO:0000259" key="2">
    <source>
        <dbReference type="Pfam" id="PF02579"/>
    </source>
</evidence>
<evidence type="ECO:0000256" key="1">
    <source>
        <dbReference type="SAM" id="MobiDB-lite"/>
    </source>
</evidence>
<dbReference type="PANTHER" id="PTHR42983">
    <property type="entry name" value="DINITROGENASE IRON-MOLYBDENUM COFACTOR PROTEIN-RELATED"/>
    <property type="match status" value="1"/>
</dbReference>
<name>A0A0G3EF63_9BACT</name>
<dbReference type="EMBL" id="CP010904">
    <property type="protein sequence ID" value="AKJ63410.1"/>
    <property type="molecule type" value="Genomic_DNA"/>
</dbReference>
<dbReference type="Gene3D" id="3.30.420.130">
    <property type="entry name" value="Dinitrogenase iron-molybdenum cofactor biosynthesis domain"/>
    <property type="match status" value="1"/>
</dbReference>
<feature type="region of interest" description="Disordered" evidence="1">
    <location>
        <begin position="128"/>
        <end position="152"/>
    </location>
</feature>
<dbReference type="STRING" id="1307763.L21SP4_00124"/>
<feature type="compositionally biased region" description="Basic and acidic residues" evidence="1">
    <location>
        <begin position="137"/>
        <end position="146"/>
    </location>
</feature>
<dbReference type="KEGG" id="vbl:L21SP4_00124"/>
<feature type="domain" description="Dinitrogenase iron-molybdenum cofactor biosynthesis" evidence="2">
    <location>
        <begin position="31"/>
        <end position="121"/>
    </location>
</feature>
<reference evidence="4" key="1">
    <citation type="submission" date="2015-02" db="EMBL/GenBank/DDBJ databases">
        <title>Description and complete genome sequence of the first cultured representative of the subdivision 5 of the Verrucomicrobia phylum.</title>
        <authorList>
            <person name="Spring S."/>
            <person name="Bunk B."/>
            <person name="Sproer C."/>
            <person name="Klenk H.-P."/>
        </authorList>
    </citation>
    <scope>NUCLEOTIDE SEQUENCE [LARGE SCALE GENOMIC DNA]</scope>
    <source>
        <strain evidence="4">L21-Fru-AB</strain>
    </source>
</reference>
<proteinExistence type="predicted"/>
<protein>
    <submittedName>
        <fullName evidence="3">Dinitrogenase iron-molybdenum cofactor biosynthesis protein</fullName>
    </submittedName>
</protein>
<dbReference type="Pfam" id="PF02579">
    <property type="entry name" value="Nitro_FeMo-Co"/>
    <property type="match status" value="1"/>
</dbReference>
<dbReference type="CDD" id="cd00851">
    <property type="entry name" value="MTH1175"/>
    <property type="match status" value="1"/>
</dbReference>
<evidence type="ECO:0000313" key="4">
    <source>
        <dbReference type="Proteomes" id="UP000035268"/>
    </source>
</evidence>
<dbReference type="Proteomes" id="UP000035268">
    <property type="component" value="Chromosome"/>
</dbReference>
<dbReference type="PANTHER" id="PTHR42983:SF1">
    <property type="entry name" value="IRON-MOLYBDENUM PROTEIN"/>
    <property type="match status" value="1"/>
</dbReference>
<dbReference type="InterPro" id="IPR036105">
    <property type="entry name" value="DiNase_FeMo-co_biosyn_sf"/>
</dbReference>
<organism evidence="3 4">
    <name type="scientific">Kiritimatiella glycovorans</name>
    <dbReference type="NCBI Taxonomy" id="1307763"/>
    <lineage>
        <taxon>Bacteria</taxon>
        <taxon>Pseudomonadati</taxon>
        <taxon>Kiritimatiellota</taxon>
        <taxon>Kiritimatiellia</taxon>
        <taxon>Kiritimatiellales</taxon>
        <taxon>Kiritimatiellaceae</taxon>
        <taxon>Kiritimatiella</taxon>
    </lineage>
</organism>
<gene>
    <name evidence="3" type="ORF">L21SP4_00124</name>
</gene>
<dbReference type="InterPro" id="IPR033913">
    <property type="entry name" value="MTH1175_dom"/>
</dbReference>
<accession>A0A0G3EF63</accession>
<keyword evidence="4" id="KW-1185">Reference proteome</keyword>
<dbReference type="AlphaFoldDB" id="A0A0G3EF63"/>
<dbReference type="InterPro" id="IPR003731">
    <property type="entry name" value="Di-Nase_FeMo-co_biosynth"/>
</dbReference>
<reference evidence="3 4" key="2">
    <citation type="journal article" date="2016" name="ISME J.">
        <title>Characterization of the first cultured representative of Verrucomicrobia subdivision 5 indicates the proposal of a novel phylum.</title>
        <authorList>
            <person name="Spring S."/>
            <person name="Bunk B."/>
            <person name="Sproer C."/>
            <person name="Schumann P."/>
            <person name="Rohde M."/>
            <person name="Tindall B.J."/>
            <person name="Klenk H.P."/>
        </authorList>
    </citation>
    <scope>NUCLEOTIDE SEQUENCE [LARGE SCALE GENOMIC DNA]</scope>
    <source>
        <strain evidence="3 4">L21-Fru-AB</strain>
    </source>
</reference>
<evidence type="ECO:0000313" key="3">
    <source>
        <dbReference type="EMBL" id="AKJ63410.1"/>
    </source>
</evidence>
<sequence length="152" mass="16239">MRIVNPRKTDGTRRNPGTMNIVITALGERPESPLDPRFGRARFLLLYDTETDTWSAHDNSRNLEAGRGAGIQTAQRVIDLNAEAVITGHCGPNAYAVLEAGKVAVVRDAGGSAREVVEAWRAGTLAASNRPDVSRGYGRDGTRSRPDPGGTG</sequence>